<dbReference type="Proteomes" id="UP001285521">
    <property type="component" value="Unassembled WGS sequence"/>
</dbReference>
<dbReference type="EMBL" id="JAXAVW010000003">
    <property type="protein sequence ID" value="MDX8029393.1"/>
    <property type="molecule type" value="Genomic_DNA"/>
</dbReference>
<evidence type="ECO:0000313" key="2">
    <source>
        <dbReference type="Proteomes" id="UP001285521"/>
    </source>
</evidence>
<dbReference type="Pfam" id="PF19614">
    <property type="entry name" value="DUF6119"/>
    <property type="match status" value="1"/>
</dbReference>
<protein>
    <submittedName>
        <fullName evidence="1">TIGR04141 family sporadically distributed protein</fullName>
    </submittedName>
</protein>
<dbReference type="InterPro" id="IPR026487">
    <property type="entry name" value="CHP04141"/>
</dbReference>
<reference evidence="1 2" key="1">
    <citation type="submission" date="2023-11" db="EMBL/GenBank/DDBJ databases">
        <title>Lentzea sokolovensis, sp. nov., Lentzea kristufkii, sp. nov., and Lentzea miocenensis, sp. nov., rare actinobacteria from Sokolov Coal Basin, Miocene lacustrine sediment, Czech Republic.</title>
        <authorList>
            <person name="Lara A."/>
            <person name="Kotroba L."/>
            <person name="Nouioui I."/>
            <person name="Neumann-Schaal M."/>
            <person name="Mast Y."/>
            <person name="Chronakova A."/>
        </authorList>
    </citation>
    <scope>NUCLEOTIDE SEQUENCE [LARGE SCALE GENOMIC DNA]</scope>
    <source>
        <strain evidence="1 2">BCCO 10_0856</strain>
    </source>
</reference>
<accession>A0ABU4SUE5</accession>
<organism evidence="1 2">
    <name type="scientific">Lentzea miocenica</name>
    <dbReference type="NCBI Taxonomy" id="3095431"/>
    <lineage>
        <taxon>Bacteria</taxon>
        <taxon>Bacillati</taxon>
        <taxon>Actinomycetota</taxon>
        <taxon>Actinomycetes</taxon>
        <taxon>Pseudonocardiales</taxon>
        <taxon>Pseudonocardiaceae</taxon>
        <taxon>Lentzea</taxon>
    </lineage>
</organism>
<dbReference type="RefSeq" id="WP_319964401.1">
    <property type="nucleotide sequence ID" value="NZ_JAXAVW010000003.1"/>
</dbReference>
<keyword evidence="2" id="KW-1185">Reference proteome</keyword>
<proteinExistence type="predicted"/>
<evidence type="ECO:0000313" key="1">
    <source>
        <dbReference type="EMBL" id="MDX8029393.1"/>
    </source>
</evidence>
<comment type="caution">
    <text evidence="1">The sequence shown here is derived from an EMBL/GenBank/DDBJ whole genome shotgun (WGS) entry which is preliminary data.</text>
</comment>
<name>A0ABU4SUE5_9PSEU</name>
<sequence length="563" mass="61810">MTGTALPTGPAALYRFPAGLPLTDYLKLADGAEVEFDDAMEIAGAPAHVLAGVRIVDEAKWARHPRRVTGLDLALSAMTPFTVVLVEIDPNWVIAACWGASARHLLDDVLLDEGFGLRFGIRRLDPVKLRTLNSNSLDTSSRSKQTSFPQGHSLSGFGLEPAGEIVTRLAGPANLEGLTYHAATDGRAWQIKCGNSLHIQVGRSPEEFIADLRAISGIVDSSDENSPLRFLNEVRPVSSNHPLKAELDARFAVALSGDERFGSIGICWPAAVHGVVEEADSFISTSIGGLGPLLLNADFGVEEITARFAHITEGARLAELEAARFVPCEDNQGQEELCRPISMFKWIAFETTIGDKTFCLQQGRWYELSKDSIDRVNEQLAELIANKSSLLFPVWERQKGKDDEHRYCEDELAAQPGFLCLDQDFAKTAMHPKLELADGIGPDDELIHIKWPSRAAELGHLFNQAQASAWSQRLEPEALQQLREKVRALDNTRTVTDRPRTVVLALGGRPWEVEKIFPLTRVSLLRLNQDLTYLGIKLEFADIPSVTKPKNTTVTNPSNGQAA</sequence>
<dbReference type="NCBIfam" id="TIGR04141">
    <property type="entry name" value="TIGR04141 family sporadically distributed protein"/>
    <property type="match status" value="1"/>
</dbReference>
<gene>
    <name evidence="1" type="ORF">SK803_04185</name>
</gene>